<keyword evidence="2" id="KW-1185">Reference proteome</keyword>
<dbReference type="Proteomes" id="UP001154282">
    <property type="component" value="Unassembled WGS sequence"/>
</dbReference>
<evidence type="ECO:0000313" key="2">
    <source>
        <dbReference type="Proteomes" id="UP001154282"/>
    </source>
</evidence>
<accession>A0AAV0L7P8</accession>
<proteinExistence type="predicted"/>
<sequence length="81" mass="8904">MNLILRKSTKGTLQADIFNPICQITSNRGSSNDYTGIQGNFRFPPPLERMKALIPDVFAAMNAYVKAGCTVSNVHTKPDCD</sequence>
<reference evidence="1" key="1">
    <citation type="submission" date="2022-08" db="EMBL/GenBank/DDBJ databases">
        <authorList>
            <person name="Gutierrez-Valencia J."/>
        </authorList>
    </citation>
    <scope>NUCLEOTIDE SEQUENCE</scope>
</reference>
<protein>
    <submittedName>
        <fullName evidence="1">Uncharacterized protein</fullName>
    </submittedName>
</protein>
<gene>
    <name evidence="1" type="ORF">LITE_LOCUS22087</name>
</gene>
<dbReference type="AlphaFoldDB" id="A0AAV0L7P8"/>
<evidence type="ECO:0000313" key="1">
    <source>
        <dbReference type="EMBL" id="CAI0429356.1"/>
    </source>
</evidence>
<comment type="caution">
    <text evidence="1">The sequence shown here is derived from an EMBL/GenBank/DDBJ whole genome shotgun (WGS) entry which is preliminary data.</text>
</comment>
<dbReference type="EMBL" id="CAMGYJ010000006">
    <property type="protein sequence ID" value="CAI0429356.1"/>
    <property type="molecule type" value="Genomic_DNA"/>
</dbReference>
<organism evidence="1 2">
    <name type="scientific">Linum tenue</name>
    <dbReference type="NCBI Taxonomy" id="586396"/>
    <lineage>
        <taxon>Eukaryota</taxon>
        <taxon>Viridiplantae</taxon>
        <taxon>Streptophyta</taxon>
        <taxon>Embryophyta</taxon>
        <taxon>Tracheophyta</taxon>
        <taxon>Spermatophyta</taxon>
        <taxon>Magnoliopsida</taxon>
        <taxon>eudicotyledons</taxon>
        <taxon>Gunneridae</taxon>
        <taxon>Pentapetalae</taxon>
        <taxon>rosids</taxon>
        <taxon>fabids</taxon>
        <taxon>Malpighiales</taxon>
        <taxon>Linaceae</taxon>
        <taxon>Linum</taxon>
    </lineage>
</organism>
<feature type="non-terminal residue" evidence="1">
    <location>
        <position position="81"/>
    </location>
</feature>
<name>A0AAV0L7P8_9ROSI</name>